<dbReference type="InterPro" id="IPR005546">
    <property type="entry name" value="Autotransporte_beta"/>
</dbReference>
<dbReference type="EMBL" id="AWFF01000025">
    <property type="protein sequence ID" value="KCZ56282.1"/>
    <property type="molecule type" value="Genomic_DNA"/>
</dbReference>
<dbReference type="SUPFAM" id="SSF51126">
    <property type="entry name" value="Pectin lyase-like"/>
    <property type="match status" value="1"/>
</dbReference>
<dbReference type="PATRIC" id="fig|1280946.3.peg.702"/>
<evidence type="ECO:0000313" key="4">
    <source>
        <dbReference type="Proteomes" id="UP000027037"/>
    </source>
</evidence>
<dbReference type="PROSITE" id="PS51208">
    <property type="entry name" value="AUTOTRANSPORTER"/>
    <property type="match status" value="1"/>
</dbReference>
<dbReference type="InterPro" id="IPR013425">
    <property type="entry name" value="Autotrns_rpt"/>
</dbReference>
<dbReference type="InterPro" id="IPR011050">
    <property type="entry name" value="Pectin_lyase_fold/virulence"/>
</dbReference>
<proteinExistence type="predicted"/>
<name>A0A062UD87_9PROT</name>
<dbReference type="AlphaFoldDB" id="A0A062UD87"/>
<dbReference type="Pfam" id="PF03797">
    <property type="entry name" value="Autotransporter"/>
    <property type="match status" value="1"/>
</dbReference>
<keyword evidence="4" id="KW-1185">Reference proteome</keyword>
<comment type="caution">
    <text evidence="3">The sequence shown here is derived from an EMBL/GenBank/DDBJ whole genome shotgun (WGS) entry which is preliminary data.</text>
</comment>
<keyword evidence="1" id="KW-0732">Signal</keyword>
<evidence type="ECO:0000259" key="2">
    <source>
        <dbReference type="PROSITE" id="PS51208"/>
    </source>
</evidence>
<reference evidence="3 4" key="1">
    <citation type="journal article" date="2014" name="Antonie Van Leeuwenhoek">
        <title>Hyphomonas beringensis sp. nov. and Hyphomonas chukchiensis sp. nov., isolated from surface seawater of the Bering Sea and Chukchi Sea.</title>
        <authorList>
            <person name="Li C."/>
            <person name="Lai Q."/>
            <person name="Li G."/>
            <person name="Dong C."/>
            <person name="Wang J."/>
            <person name="Liao Y."/>
            <person name="Shao Z."/>
        </authorList>
    </citation>
    <scope>NUCLEOTIDE SEQUENCE [LARGE SCALE GENOMIC DNA]</scope>
    <source>
        <strain evidence="3 4">25B14_1</strain>
    </source>
</reference>
<dbReference type="Pfam" id="PF12951">
    <property type="entry name" value="PATR"/>
    <property type="match status" value="2"/>
</dbReference>
<gene>
    <name evidence="3" type="ORF">HY29_09530</name>
</gene>
<dbReference type="SMART" id="SM00869">
    <property type="entry name" value="Autotransporter"/>
    <property type="match status" value="1"/>
</dbReference>
<dbReference type="Gene3D" id="2.40.128.130">
    <property type="entry name" value="Autotransporter beta-domain"/>
    <property type="match status" value="1"/>
</dbReference>
<dbReference type="InterPro" id="IPR036709">
    <property type="entry name" value="Autotransporte_beta_dom_sf"/>
</dbReference>
<organism evidence="3 4">
    <name type="scientific">Hyphomonas beringensis</name>
    <dbReference type="NCBI Taxonomy" id="1280946"/>
    <lineage>
        <taxon>Bacteria</taxon>
        <taxon>Pseudomonadati</taxon>
        <taxon>Pseudomonadota</taxon>
        <taxon>Alphaproteobacteria</taxon>
        <taxon>Hyphomonadales</taxon>
        <taxon>Hyphomonadaceae</taxon>
        <taxon>Hyphomonas</taxon>
    </lineage>
</organism>
<accession>A0A062UD87</accession>
<dbReference type="STRING" id="1280946.HY29_09530"/>
<dbReference type="Proteomes" id="UP000027037">
    <property type="component" value="Unassembled WGS sequence"/>
</dbReference>
<dbReference type="SUPFAM" id="SSF103515">
    <property type="entry name" value="Autotransporter"/>
    <property type="match status" value="1"/>
</dbReference>
<evidence type="ECO:0000256" key="1">
    <source>
        <dbReference type="ARBA" id="ARBA00022729"/>
    </source>
</evidence>
<evidence type="ECO:0000313" key="3">
    <source>
        <dbReference type="EMBL" id="KCZ56282.1"/>
    </source>
</evidence>
<dbReference type="NCBIfam" id="TIGR02601">
    <property type="entry name" value="autotrns_rpt"/>
    <property type="match status" value="1"/>
</dbReference>
<sequence>MYAGAAHADPAVYFNEDATIGIQKFKDTVDSADAAYNAANPGSTRSSLIYEYDILSTSGSSFMVIGPNAGDPSVVVETSRGGSAASNNGTGNEGSDGFTNWGNSYSKNAGFSAAEAMGYTYKFYEADGTTPFEMNAIGTMVNDWGTCCAVDNATPDGGTADASQVYLRFGSSNPLLLGGISSTIGPQEHFIGAINDTNFFNEVTVIANGNGEYFGVGGYLVFSTVALNSVPAGSSDVDDSLSGGGSIPDIDMAATYYTARKLADGAVNPNFVGGTLMFGMNTSVNTSFTVQNQGGTIDTENNIVVAHGSFSGSGAMNKTGSGLLVLSGTNTQAGGFSVSQGTLQASSDSNLGGGPLTIGNATFQAGGTFSSSRQMIVQHENATFDVLDHSVLWNGAITGAGGFHKRGRGMLMLTGNSQMTGNSYVDEGTLSVNGMFGSNLLTVNDGATLKGTGNVNSDVMVLSGGELSPGNSPGALYVSGDVTLNQGSIFRTEIDGNVYSAAGGAGSYDRLVLTGEGATFTAAGSINPILRGISGNANNNYTPVMGDIFTVVTADNVVGTFNDVVQPASGLAANTRLKVIYNDDSVQLALVANSLGLASMTGGMRGNAVTTGLTLDYATANGQNATGELSDLLDRFDGLNETQVANAVRSLSGDMHAHIIESTESVLIGSDDMIISAARGEGGVGGLSKELDNGIRLWTRAEARGASYDPDGYTWGFDEDVYGMTVGATLLNKDGMKAGIAGSYKTVDLYNDTADGATTHMLSLYGYGSRAVTTRLTLSGLVGYTHASAKVSRTSELGTIASHSRAKQDIGILHAQAEARYKVLERGATSAFAIAGVRTAVSNIDAYDERGDLEFTQLSLGGESRNTLQSKLGAEIAHTVAKTDLALFGNWTRDIGADPKVEREVSLGNAIWQTASVRRGLDTYNYGVRASRDVTDRIGVEIEYTGRYNSPNYDAQQLMIGVNFAW</sequence>
<feature type="domain" description="Autotransporter" evidence="2">
    <location>
        <begin position="690"/>
        <end position="966"/>
    </location>
</feature>
<dbReference type="eggNOG" id="COG4625">
    <property type="taxonomic scope" value="Bacteria"/>
</dbReference>
<protein>
    <recommendedName>
        <fullName evidence="2">Autotransporter domain-containing protein</fullName>
    </recommendedName>
</protein>